<evidence type="ECO:0000313" key="1">
    <source>
        <dbReference type="EMBL" id="VDO48066.1"/>
    </source>
</evidence>
<accession>A0A0R3R7Z8</accession>
<dbReference type="WBParaSite" id="BTMF_0001615401-mRNA-1">
    <property type="protein sequence ID" value="BTMF_0001615401-mRNA-1"/>
    <property type="gene ID" value="BTMF_0001615401"/>
</dbReference>
<keyword evidence="2" id="KW-1185">Reference proteome</keyword>
<sequence length="128" mass="14342">MRLGRMWNGSGWSAARLEVQTNTGCCIVTSAGGLLPVGLPLRWSRNEACALVAGRVHLRARGVGWRAFHSTRLETRTKESNMCARFECEHTCWDPKDGELCLSRAKPEETLVEARSDTDVQIVRLTWV</sequence>
<reference evidence="3" key="1">
    <citation type="submission" date="2017-02" db="UniProtKB">
        <authorList>
            <consortium name="WormBaseParasite"/>
        </authorList>
    </citation>
    <scope>IDENTIFICATION</scope>
</reference>
<reference evidence="1 2" key="2">
    <citation type="submission" date="2018-11" db="EMBL/GenBank/DDBJ databases">
        <authorList>
            <consortium name="Pathogen Informatics"/>
        </authorList>
    </citation>
    <scope>NUCLEOTIDE SEQUENCE [LARGE SCALE GENOMIC DNA]</scope>
</reference>
<dbReference type="Proteomes" id="UP000280834">
    <property type="component" value="Unassembled WGS sequence"/>
</dbReference>
<dbReference type="EMBL" id="UZAG01020840">
    <property type="protein sequence ID" value="VDO48066.1"/>
    <property type="molecule type" value="Genomic_DNA"/>
</dbReference>
<proteinExistence type="predicted"/>
<organism evidence="3">
    <name type="scientific">Brugia timori</name>
    <dbReference type="NCBI Taxonomy" id="42155"/>
    <lineage>
        <taxon>Eukaryota</taxon>
        <taxon>Metazoa</taxon>
        <taxon>Ecdysozoa</taxon>
        <taxon>Nematoda</taxon>
        <taxon>Chromadorea</taxon>
        <taxon>Rhabditida</taxon>
        <taxon>Spirurina</taxon>
        <taxon>Spiruromorpha</taxon>
        <taxon>Filarioidea</taxon>
        <taxon>Onchocercidae</taxon>
        <taxon>Brugia</taxon>
    </lineage>
</organism>
<dbReference type="AlphaFoldDB" id="A0A0R3R7Z8"/>
<protein>
    <submittedName>
        <fullName evidence="3">Apple domain-containing protein</fullName>
    </submittedName>
</protein>
<gene>
    <name evidence="1" type="ORF">BTMF_LOCUS14134</name>
</gene>
<name>A0A0R3R7Z8_9BILA</name>
<evidence type="ECO:0000313" key="2">
    <source>
        <dbReference type="Proteomes" id="UP000280834"/>
    </source>
</evidence>
<evidence type="ECO:0000313" key="3">
    <source>
        <dbReference type="WBParaSite" id="BTMF_0001615401-mRNA-1"/>
    </source>
</evidence>